<dbReference type="EMBL" id="JAAMPI010000685">
    <property type="protein sequence ID" value="KAF4629379.1"/>
    <property type="molecule type" value="Genomic_DNA"/>
</dbReference>
<evidence type="ECO:0000313" key="3">
    <source>
        <dbReference type="EMBL" id="KAF4629379.1"/>
    </source>
</evidence>
<evidence type="ECO:0000259" key="2">
    <source>
        <dbReference type="PROSITE" id="PS51718"/>
    </source>
</evidence>
<dbReference type="GO" id="GO:0016559">
    <property type="term" value="P:peroxisome fission"/>
    <property type="evidence" value="ECO:0007669"/>
    <property type="project" value="TreeGrafter"/>
</dbReference>
<feature type="domain" description="Dynamin-type G" evidence="2">
    <location>
        <begin position="57"/>
        <end position="280"/>
    </location>
</feature>
<dbReference type="SMART" id="SM00053">
    <property type="entry name" value="DYNc"/>
    <property type="match status" value="1"/>
</dbReference>
<dbReference type="Pfam" id="PF00350">
    <property type="entry name" value="Dynamin_N"/>
    <property type="match status" value="1"/>
</dbReference>
<dbReference type="InterPro" id="IPR001401">
    <property type="entry name" value="Dynamin_GTPase"/>
</dbReference>
<dbReference type="PROSITE" id="PS51718">
    <property type="entry name" value="G_DYNAMIN_2"/>
    <property type="match status" value="1"/>
</dbReference>
<gene>
    <name evidence="3" type="ORF">G7Y89_g8768</name>
</gene>
<dbReference type="AlphaFoldDB" id="A0A8H4RIS9"/>
<dbReference type="GO" id="GO:0005739">
    <property type="term" value="C:mitochondrion"/>
    <property type="evidence" value="ECO:0007669"/>
    <property type="project" value="TreeGrafter"/>
</dbReference>
<dbReference type="GO" id="GO:0005525">
    <property type="term" value="F:GTP binding"/>
    <property type="evidence" value="ECO:0007669"/>
    <property type="project" value="InterPro"/>
</dbReference>
<dbReference type="PANTHER" id="PTHR11566:SF21">
    <property type="entry name" value="DYNAMIN RELATED PROTEIN 1, ISOFORM A"/>
    <property type="match status" value="1"/>
</dbReference>
<dbReference type="GO" id="GO:0006897">
    <property type="term" value="P:endocytosis"/>
    <property type="evidence" value="ECO:0007669"/>
    <property type="project" value="TreeGrafter"/>
</dbReference>
<dbReference type="InterPro" id="IPR027417">
    <property type="entry name" value="P-loop_NTPase"/>
</dbReference>
<dbReference type="Proteomes" id="UP000566819">
    <property type="component" value="Unassembled WGS sequence"/>
</dbReference>
<dbReference type="GO" id="GO:0003924">
    <property type="term" value="F:GTPase activity"/>
    <property type="evidence" value="ECO:0007669"/>
    <property type="project" value="InterPro"/>
</dbReference>
<dbReference type="InterPro" id="IPR045063">
    <property type="entry name" value="Dynamin_N"/>
</dbReference>
<protein>
    <recommendedName>
        <fullName evidence="2">Dynamin-type G domain-containing protein</fullName>
    </recommendedName>
</protein>
<dbReference type="GO" id="GO:0016020">
    <property type="term" value="C:membrane"/>
    <property type="evidence" value="ECO:0007669"/>
    <property type="project" value="TreeGrafter"/>
</dbReference>
<keyword evidence="4" id="KW-1185">Reference proteome</keyword>
<dbReference type="OrthoDB" id="415706at2759"/>
<dbReference type="InterPro" id="IPR030381">
    <property type="entry name" value="G_DYNAMIN_dom"/>
</dbReference>
<evidence type="ECO:0000256" key="1">
    <source>
        <dbReference type="SAM" id="MobiDB-lite"/>
    </source>
</evidence>
<dbReference type="GO" id="GO:0008017">
    <property type="term" value="F:microtubule binding"/>
    <property type="evidence" value="ECO:0007669"/>
    <property type="project" value="TreeGrafter"/>
</dbReference>
<reference evidence="3 4" key="1">
    <citation type="submission" date="2020-03" db="EMBL/GenBank/DDBJ databases">
        <title>Draft Genome Sequence of Cudoniella acicularis.</title>
        <authorList>
            <person name="Buettner E."/>
            <person name="Kellner H."/>
        </authorList>
    </citation>
    <scope>NUCLEOTIDE SEQUENCE [LARGE SCALE GENOMIC DNA]</scope>
    <source>
        <strain evidence="3 4">DSM 108380</strain>
    </source>
</reference>
<dbReference type="GO" id="GO:0005874">
    <property type="term" value="C:microtubule"/>
    <property type="evidence" value="ECO:0007669"/>
    <property type="project" value="TreeGrafter"/>
</dbReference>
<dbReference type="Gene3D" id="3.40.50.300">
    <property type="entry name" value="P-loop containing nucleotide triphosphate hydrolases"/>
    <property type="match status" value="1"/>
</dbReference>
<evidence type="ECO:0000313" key="4">
    <source>
        <dbReference type="Proteomes" id="UP000566819"/>
    </source>
</evidence>
<dbReference type="GO" id="GO:0048312">
    <property type="term" value="P:intracellular distribution of mitochondria"/>
    <property type="evidence" value="ECO:0007669"/>
    <property type="project" value="TreeGrafter"/>
</dbReference>
<comment type="caution">
    <text evidence="3">The sequence shown here is derived from an EMBL/GenBank/DDBJ whole genome shotgun (WGS) entry which is preliminary data.</text>
</comment>
<dbReference type="InterPro" id="IPR022812">
    <property type="entry name" value="Dynamin"/>
</dbReference>
<organism evidence="3 4">
    <name type="scientific">Cudoniella acicularis</name>
    <dbReference type="NCBI Taxonomy" id="354080"/>
    <lineage>
        <taxon>Eukaryota</taxon>
        <taxon>Fungi</taxon>
        <taxon>Dikarya</taxon>
        <taxon>Ascomycota</taxon>
        <taxon>Pezizomycotina</taxon>
        <taxon>Leotiomycetes</taxon>
        <taxon>Helotiales</taxon>
        <taxon>Tricladiaceae</taxon>
        <taxon>Cudoniella</taxon>
    </lineage>
</organism>
<dbReference type="GO" id="GO:0000266">
    <property type="term" value="P:mitochondrial fission"/>
    <property type="evidence" value="ECO:0007669"/>
    <property type="project" value="TreeGrafter"/>
</dbReference>
<feature type="compositionally biased region" description="Low complexity" evidence="1">
    <location>
        <begin position="32"/>
        <end position="46"/>
    </location>
</feature>
<accession>A0A8H4RIS9</accession>
<feature type="region of interest" description="Disordered" evidence="1">
    <location>
        <begin position="1"/>
        <end position="46"/>
    </location>
</feature>
<sequence length="280" mass="30551">MHVSPMDQLPNQEISPGLEAPGTLNATEKNGTARNSSTSASRSKAPSKGILIDDQVFYNQETLVIAGMQNSGKSSLLENLTGLPVPITTGIATRFPIKINLIEDLSKFQIKSSIISGYKDEPLLPSDIAKMHKIYDEPMTEASSVFGVPPPLFSRDQASTIRSVDPNSRQISKNILQLEMRGPNFKSLSFVDTPGLYASGSSMQDTKSAEEIDHLVKSLVSEGRTVIVGVMEVHQEPVNQKIFRFADDIDMTGERTIGVLTKVDCVPVGPDHTDQFQAEY</sequence>
<dbReference type="PRINTS" id="PR00195">
    <property type="entry name" value="DYNAMIN"/>
</dbReference>
<proteinExistence type="predicted"/>
<name>A0A8H4RIS9_9HELO</name>
<dbReference type="PANTHER" id="PTHR11566">
    <property type="entry name" value="DYNAMIN"/>
    <property type="match status" value="1"/>
</dbReference>
<dbReference type="SUPFAM" id="SSF52540">
    <property type="entry name" value="P-loop containing nucleoside triphosphate hydrolases"/>
    <property type="match status" value="1"/>
</dbReference>